<organism evidence="1 2">
    <name type="scientific">Acetobacter pasteurianus NBRC 3188</name>
    <dbReference type="NCBI Taxonomy" id="1226663"/>
    <lineage>
        <taxon>Bacteria</taxon>
        <taxon>Pseudomonadati</taxon>
        <taxon>Pseudomonadota</taxon>
        <taxon>Alphaproteobacteria</taxon>
        <taxon>Acetobacterales</taxon>
        <taxon>Acetobacteraceae</taxon>
        <taxon>Acetobacter</taxon>
    </lineage>
</organism>
<evidence type="ECO:0000313" key="1">
    <source>
        <dbReference type="EMBL" id="GCD54567.1"/>
    </source>
</evidence>
<evidence type="ECO:0000313" key="2">
    <source>
        <dbReference type="Proteomes" id="UP000287300"/>
    </source>
</evidence>
<dbReference type="AlphaFoldDB" id="A0A401WZ23"/>
<dbReference type="RefSeq" id="WP_124296709.1">
    <property type="nucleotide sequence ID" value="NZ_BDES01000115.1"/>
</dbReference>
<proteinExistence type="predicted"/>
<protein>
    <submittedName>
        <fullName evidence="1">Uncharacterized protein</fullName>
    </submittedName>
</protein>
<comment type="caution">
    <text evidence="1">The sequence shown here is derived from an EMBL/GenBank/DDBJ whole genome shotgun (WGS) entry which is preliminary data.</text>
</comment>
<accession>A0A401WZ23</accession>
<sequence length="551" mass="63244">MSSTVISSYVRLPVFSEVIDGLASGLGISRNKEDALAHHRSFDTRIKAYNGSDNRTGLEKQLLELIAGSDEELRKCMITQLINIETEITNARAIPLITDALEVEGLRHFIQIWVIPWIAQLLNAAHQYPKSILMTALKLLEIHIDCIDDCTRNYVDTWKRTLRQAIPDGVNVPEFRSILTKIDKRSQRKHSSIEQDLANLRDEIQSSIASKEEIDTIVDEIGKLYLAGMATMRLCAMAADIIPEYKLLTLLFDEIYTCILEMGDDQGEIRDNRIRMYWDYFDYDFTLSTKYKKISECVYCDSTEKFNQLRIKLHKSKQKSLCLPAVDFREGCWHLQHGRNDLAQKCFSNIIDVARNRQLGETASGAASFLIALRLIDSKTPKFQELTSLMRVRIDNMSQYDELKCAVTPTPFSQYSYPMKISSYDLHLIMCVEFFNNFLTQAGVSPVCNPLQSFDAALKNMIIKSREPDASLKKLERNKPAIVGTSIKPYQLLRESIHYRVALALFCSTDLLNLDAYDKLQSYDQLRLLRFIDPEQFQADLEEYNPSSWRS</sequence>
<dbReference type="EMBL" id="BDES01000115">
    <property type="protein sequence ID" value="GCD54567.1"/>
    <property type="molecule type" value="Genomic_DNA"/>
</dbReference>
<reference evidence="1 2" key="1">
    <citation type="submission" date="2016-06" db="EMBL/GenBank/DDBJ databases">
        <title>Acetobacter pasteurianus NBRC 3188 whole genome sequencing project.</title>
        <authorList>
            <person name="Matsutani M."/>
            <person name="Shiwa Y."/>
            <person name="Okamoto-Kainuma A."/>
            <person name="Ishikawa M."/>
            <person name="Koizumi Y."/>
            <person name="Yoshikawa H."/>
            <person name="Yakushi T."/>
            <person name="Matsushita K."/>
        </authorList>
    </citation>
    <scope>NUCLEOTIDE SEQUENCE [LARGE SCALE GENOMIC DNA]</scope>
    <source>
        <strain evidence="1 2">NBRC 3188</strain>
    </source>
</reference>
<dbReference type="Proteomes" id="UP000287300">
    <property type="component" value="Unassembled WGS sequence"/>
</dbReference>
<name>A0A401WZ23_ACEPA</name>
<gene>
    <name evidence="1" type="ORF">NBRC3188_3264</name>
</gene>